<dbReference type="SUPFAM" id="SSF55729">
    <property type="entry name" value="Acyl-CoA N-acyltransferases (Nat)"/>
    <property type="match status" value="1"/>
</dbReference>
<dbReference type="PANTHER" id="PTHR43072:SF60">
    <property type="entry name" value="L-2,4-DIAMINOBUTYRIC ACID ACETYLTRANSFERASE"/>
    <property type="match status" value="1"/>
</dbReference>
<evidence type="ECO:0000259" key="1">
    <source>
        <dbReference type="PROSITE" id="PS51186"/>
    </source>
</evidence>
<dbReference type="AlphaFoldDB" id="A0A1I5M8J4"/>
<name>A0A1I5M8J4_9GAMM</name>
<dbReference type="GeneID" id="35872169"/>
<dbReference type="InterPro" id="IPR016181">
    <property type="entry name" value="Acyl_CoA_acyltransferase"/>
</dbReference>
<protein>
    <submittedName>
        <fullName evidence="2">Ribosomal protein S18 acetylase RimI</fullName>
    </submittedName>
</protein>
<dbReference type="Pfam" id="PF00583">
    <property type="entry name" value="Acetyltransf_1"/>
    <property type="match status" value="1"/>
</dbReference>
<proteinExistence type="predicted"/>
<dbReference type="PROSITE" id="PS51186">
    <property type="entry name" value="GNAT"/>
    <property type="match status" value="1"/>
</dbReference>
<dbReference type="RefSeq" id="WP_241810416.1">
    <property type="nucleotide sequence ID" value="NZ_FOWR01000007.1"/>
</dbReference>
<organism evidence="2 3">
    <name type="scientific">Enterovibrio norvegicus DSM 15893</name>
    <dbReference type="NCBI Taxonomy" id="1121869"/>
    <lineage>
        <taxon>Bacteria</taxon>
        <taxon>Pseudomonadati</taxon>
        <taxon>Pseudomonadota</taxon>
        <taxon>Gammaproteobacteria</taxon>
        <taxon>Vibrionales</taxon>
        <taxon>Vibrionaceae</taxon>
        <taxon>Enterovibrio</taxon>
    </lineage>
</organism>
<evidence type="ECO:0000313" key="2">
    <source>
        <dbReference type="EMBL" id="SFP05958.1"/>
    </source>
</evidence>
<dbReference type="CDD" id="cd04301">
    <property type="entry name" value="NAT_SF"/>
    <property type="match status" value="1"/>
</dbReference>
<reference evidence="2 3" key="1">
    <citation type="submission" date="2016-10" db="EMBL/GenBank/DDBJ databases">
        <authorList>
            <person name="de Groot N.N."/>
        </authorList>
    </citation>
    <scope>NUCLEOTIDE SEQUENCE [LARGE SCALE GENOMIC DNA]</scope>
    <source>
        <strain evidence="2 3">DSM 15893</strain>
    </source>
</reference>
<gene>
    <name evidence="2" type="ORF">SAMN03084138_01218</name>
</gene>
<keyword evidence="2" id="KW-0689">Ribosomal protein</keyword>
<dbReference type="Gene3D" id="3.40.630.30">
    <property type="match status" value="1"/>
</dbReference>
<dbReference type="STRING" id="1121869.SAMN03084138_01218"/>
<evidence type="ECO:0000313" key="3">
    <source>
        <dbReference type="Proteomes" id="UP000182692"/>
    </source>
</evidence>
<dbReference type="GO" id="GO:0005840">
    <property type="term" value="C:ribosome"/>
    <property type="evidence" value="ECO:0007669"/>
    <property type="project" value="UniProtKB-KW"/>
</dbReference>
<dbReference type="GO" id="GO:0016747">
    <property type="term" value="F:acyltransferase activity, transferring groups other than amino-acyl groups"/>
    <property type="evidence" value="ECO:0007669"/>
    <property type="project" value="InterPro"/>
</dbReference>
<dbReference type="PANTHER" id="PTHR43072">
    <property type="entry name" value="N-ACETYLTRANSFERASE"/>
    <property type="match status" value="1"/>
</dbReference>
<dbReference type="EMBL" id="FOWR01000007">
    <property type="protein sequence ID" value="SFP05958.1"/>
    <property type="molecule type" value="Genomic_DNA"/>
</dbReference>
<keyword evidence="2" id="KW-0687">Ribonucleoprotein</keyword>
<accession>A0A1I5M8J4</accession>
<sequence>MLERIKHLMIKEVQRGERMLEIRTAQESDLERLTELHRQISQFHFEQAPRVFNAPSEKDKAFLHRVLNDDHRWFAVAVEHDKVVGFITAKIDINETVSFMSFEPICRINTVVVDEAHRSKGIGGALLKACREWSEGQGAVETRLEVMAFNPAAKKLYERHGFRVQSHTMSCFHDK</sequence>
<feature type="domain" description="N-acetyltransferase" evidence="1">
    <location>
        <begin position="20"/>
        <end position="175"/>
    </location>
</feature>
<dbReference type="Proteomes" id="UP000182692">
    <property type="component" value="Unassembled WGS sequence"/>
</dbReference>
<dbReference type="InterPro" id="IPR000182">
    <property type="entry name" value="GNAT_dom"/>
</dbReference>